<gene>
    <name evidence="1" type="ORF">TWF506_008911</name>
</gene>
<sequence length="154" mass="16004">MSILFTRFSKATPIPLLSEDTSGSHVLHKRGGVFSSCRQCDPANGDTATLYSPSYTIPDNSSNYLQINGMAVDIFDPSGGSQSVPLQVTATRSLPNAGGGASSAISELDPSTAQHTIENLNTGATGSGGFAGIQLASRPSRSQYSQLSRYASVT</sequence>
<comment type="caution">
    <text evidence="1">The sequence shown here is derived from an EMBL/GenBank/DDBJ whole genome shotgun (WGS) entry which is preliminary data.</text>
</comment>
<accession>A0AAN8RX58</accession>
<evidence type="ECO:0000313" key="1">
    <source>
        <dbReference type="EMBL" id="KAK6512742.1"/>
    </source>
</evidence>
<organism evidence="1 2">
    <name type="scientific">Arthrobotrys conoides</name>
    <dbReference type="NCBI Taxonomy" id="74498"/>
    <lineage>
        <taxon>Eukaryota</taxon>
        <taxon>Fungi</taxon>
        <taxon>Dikarya</taxon>
        <taxon>Ascomycota</taxon>
        <taxon>Pezizomycotina</taxon>
        <taxon>Orbiliomycetes</taxon>
        <taxon>Orbiliales</taxon>
        <taxon>Orbiliaceae</taxon>
        <taxon>Arthrobotrys</taxon>
    </lineage>
</organism>
<reference evidence="1 2" key="1">
    <citation type="submission" date="2019-10" db="EMBL/GenBank/DDBJ databases">
        <authorList>
            <person name="Palmer J.M."/>
        </authorList>
    </citation>
    <scope>NUCLEOTIDE SEQUENCE [LARGE SCALE GENOMIC DNA]</scope>
    <source>
        <strain evidence="1 2">TWF506</strain>
    </source>
</reference>
<proteinExistence type="predicted"/>
<dbReference type="EMBL" id="JAVHJM010000006">
    <property type="protein sequence ID" value="KAK6512742.1"/>
    <property type="molecule type" value="Genomic_DNA"/>
</dbReference>
<keyword evidence="2" id="KW-1185">Reference proteome</keyword>
<evidence type="ECO:0000313" key="2">
    <source>
        <dbReference type="Proteomes" id="UP001307849"/>
    </source>
</evidence>
<dbReference type="Proteomes" id="UP001307849">
    <property type="component" value="Unassembled WGS sequence"/>
</dbReference>
<name>A0AAN8RX58_9PEZI</name>
<dbReference type="AlphaFoldDB" id="A0AAN8RX58"/>
<protein>
    <submittedName>
        <fullName evidence="1">Uncharacterized protein</fullName>
    </submittedName>
</protein>